<organism evidence="2 3">
    <name type="scientific">Caldanaerobius fijiensis DSM 17918</name>
    <dbReference type="NCBI Taxonomy" id="1121256"/>
    <lineage>
        <taxon>Bacteria</taxon>
        <taxon>Bacillati</taxon>
        <taxon>Bacillota</taxon>
        <taxon>Clostridia</taxon>
        <taxon>Thermoanaerobacterales</taxon>
        <taxon>Thermoanaerobacteraceae</taxon>
        <taxon>Caldanaerobius</taxon>
    </lineage>
</organism>
<accession>A0A1M4USJ9</accession>
<protein>
    <submittedName>
        <fullName evidence="2">Flagellar protein FlgJ</fullName>
    </submittedName>
</protein>
<dbReference type="Proteomes" id="UP000184088">
    <property type="component" value="Unassembled WGS sequence"/>
</dbReference>
<proteinExistence type="predicted"/>
<evidence type="ECO:0000313" key="2">
    <source>
        <dbReference type="EMBL" id="SHE59659.1"/>
    </source>
</evidence>
<dbReference type="RefSeq" id="WP_073341520.1">
    <property type="nucleotide sequence ID" value="NZ_FQVH01000003.1"/>
</dbReference>
<name>A0A1M4USJ9_9THEO</name>
<reference evidence="2 3" key="1">
    <citation type="submission" date="2016-11" db="EMBL/GenBank/DDBJ databases">
        <authorList>
            <person name="Jaros S."/>
            <person name="Januszkiewicz K."/>
            <person name="Wedrychowicz H."/>
        </authorList>
    </citation>
    <scope>NUCLEOTIDE SEQUENCE [LARGE SCALE GENOMIC DNA]</scope>
    <source>
        <strain evidence="2 3">DSM 17918</strain>
    </source>
</reference>
<keyword evidence="2" id="KW-0966">Cell projection</keyword>
<dbReference type="InterPro" id="IPR019301">
    <property type="entry name" value="Flagellar_prot_FlgJ_N"/>
</dbReference>
<evidence type="ECO:0000259" key="1">
    <source>
        <dbReference type="Pfam" id="PF10135"/>
    </source>
</evidence>
<dbReference type="EMBL" id="FQVH01000003">
    <property type="protein sequence ID" value="SHE59659.1"/>
    <property type="molecule type" value="Genomic_DNA"/>
</dbReference>
<sequence>MSIIDPVNLSNNLLQITVNSGNIDKVTRNFQQVLDNAVKSKDNEKLKQLCQDFEAIMVSMVIKSMRQAIPKDGLIPDSFEQDVFQSMLDDEYARLMVQKQNFGIAQQLYNQLTSKT</sequence>
<keyword evidence="2" id="KW-0969">Cilium</keyword>
<evidence type="ECO:0000313" key="3">
    <source>
        <dbReference type="Proteomes" id="UP000184088"/>
    </source>
</evidence>
<dbReference type="Pfam" id="PF10135">
    <property type="entry name" value="Rod-binding"/>
    <property type="match status" value="1"/>
</dbReference>
<dbReference type="STRING" id="1121256.SAMN02746089_00496"/>
<keyword evidence="2" id="KW-0282">Flagellum</keyword>
<dbReference type="OrthoDB" id="9796740at2"/>
<dbReference type="AlphaFoldDB" id="A0A1M4USJ9"/>
<feature type="domain" description="Flagellar protein FlgJ N-terminal" evidence="1">
    <location>
        <begin position="63"/>
        <end position="111"/>
    </location>
</feature>
<gene>
    <name evidence="2" type="ORF">SAMN02746089_00496</name>
</gene>
<keyword evidence="3" id="KW-1185">Reference proteome</keyword>